<sequence>MKNFAYLEPYVIMNFFSKSFCCRFLFLESDNFHMFVQLNKIEMIKILNFSTMQHDLNDDS</sequence>
<evidence type="ECO:0000313" key="2">
    <source>
        <dbReference type="Proteomes" id="UP000183832"/>
    </source>
</evidence>
<evidence type="ECO:0000313" key="1">
    <source>
        <dbReference type="EMBL" id="CRK88709.1"/>
    </source>
</evidence>
<reference evidence="1 2" key="1">
    <citation type="submission" date="2015-04" db="EMBL/GenBank/DDBJ databases">
        <authorList>
            <person name="Syromyatnikov M.Y."/>
            <person name="Popov V.N."/>
        </authorList>
    </citation>
    <scope>NUCLEOTIDE SEQUENCE [LARGE SCALE GENOMIC DNA]</scope>
</reference>
<protein>
    <submittedName>
        <fullName evidence="1">CLUMA_CG002467, isoform A</fullName>
    </submittedName>
</protein>
<gene>
    <name evidence="1" type="ORF">CLUMA_CG002467</name>
</gene>
<accession>A0A1J1HL02</accession>
<organism evidence="1 2">
    <name type="scientific">Clunio marinus</name>
    <dbReference type="NCBI Taxonomy" id="568069"/>
    <lineage>
        <taxon>Eukaryota</taxon>
        <taxon>Metazoa</taxon>
        <taxon>Ecdysozoa</taxon>
        <taxon>Arthropoda</taxon>
        <taxon>Hexapoda</taxon>
        <taxon>Insecta</taxon>
        <taxon>Pterygota</taxon>
        <taxon>Neoptera</taxon>
        <taxon>Endopterygota</taxon>
        <taxon>Diptera</taxon>
        <taxon>Nematocera</taxon>
        <taxon>Chironomoidea</taxon>
        <taxon>Chironomidae</taxon>
        <taxon>Clunio</taxon>
    </lineage>
</organism>
<keyword evidence="2" id="KW-1185">Reference proteome</keyword>
<dbReference type="EMBL" id="CVRI01000009">
    <property type="protein sequence ID" value="CRK88709.1"/>
    <property type="molecule type" value="Genomic_DNA"/>
</dbReference>
<dbReference type="Proteomes" id="UP000183832">
    <property type="component" value="Unassembled WGS sequence"/>
</dbReference>
<dbReference type="AlphaFoldDB" id="A0A1J1HL02"/>
<proteinExistence type="predicted"/>
<name>A0A1J1HL02_9DIPT</name>